<keyword evidence="2" id="KW-0313">Glucose metabolism</keyword>
<dbReference type="PRINTS" id="PR00079">
    <property type="entry name" value="G6PDHDRGNASE"/>
</dbReference>
<evidence type="ECO:0000256" key="2">
    <source>
        <dbReference type="ARBA" id="ARBA00022526"/>
    </source>
</evidence>
<dbReference type="InterPro" id="IPR001282">
    <property type="entry name" value="G6P_DH"/>
</dbReference>
<reference evidence="9" key="1">
    <citation type="journal article" date="2019" name="Int. J. Syst. Evol. Microbiol.">
        <title>The Global Catalogue of Microorganisms (GCM) 10K type strain sequencing project: providing services to taxonomists for standard genome sequencing and annotation.</title>
        <authorList>
            <consortium name="The Broad Institute Genomics Platform"/>
            <consortium name="The Broad Institute Genome Sequencing Center for Infectious Disease"/>
            <person name="Wu L."/>
            <person name="Ma J."/>
        </authorList>
    </citation>
    <scope>NUCLEOTIDE SEQUENCE [LARGE SCALE GENOMIC DNA]</scope>
    <source>
        <strain evidence="9">JCM 30846</strain>
    </source>
</reference>
<dbReference type="Pfam" id="PF00479">
    <property type="entry name" value="G6PD_N"/>
    <property type="match status" value="1"/>
</dbReference>
<evidence type="ECO:0008006" key="10">
    <source>
        <dbReference type="Google" id="ProtNLM"/>
    </source>
</evidence>
<evidence type="ECO:0000256" key="4">
    <source>
        <dbReference type="ARBA" id="ARBA00023002"/>
    </source>
</evidence>
<evidence type="ECO:0000256" key="1">
    <source>
        <dbReference type="ARBA" id="ARBA00004937"/>
    </source>
</evidence>
<keyword evidence="5" id="KW-0119">Carbohydrate metabolism</keyword>
<dbReference type="SUPFAM" id="SSF51735">
    <property type="entry name" value="NAD(P)-binding Rossmann-fold domains"/>
    <property type="match status" value="1"/>
</dbReference>
<evidence type="ECO:0000256" key="3">
    <source>
        <dbReference type="ARBA" id="ARBA00022857"/>
    </source>
</evidence>
<dbReference type="PANTHER" id="PTHR23429">
    <property type="entry name" value="GLUCOSE-6-PHOSPHATE 1-DEHYDROGENASE G6PD"/>
    <property type="match status" value="1"/>
</dbReference>
<accession>A0ABP7EB95</accession>
<feature type="domain" description="Glucose-6-phosphate dehydrogenase C-terminal" evidence="7">
    <location>
        <begin position="196"/>
        <end position="234"/>
    </location>
</feature>
<dbReference type="InterPro" id="IPR022674">
    <property type="entry name" value="G6P_DH_NAD-bd"/>
</dbReference>
<evidence type="ECO:0000259" key="6">
    <source>
        <dbReference type="Pfam" id="PF00479"/>
    </source>
</evidence>
<dbReference type="InterPro" id="IPR036291">
    <property type="entry name" value="NAD(P)-bd_dom_sf"/>
</dbReference>
<dbReference type="Gene3D" id="3.40.50.720">
    <property type="entry name" value="NAD(P)-binding Rossmann-like Domain"/>
    <property type="match status" value="1"/>
</dbReference>
<evidence type="ECO:0000313" key="9">
    <source>
        <dbReference type="Proteomes" id="UP001499884"/>
    </source>
</evidence>
<dbReference type="PANTHER" id="PTHR23429:SF0">
    <property type="entry name" value="GLUCOSE-6-PHOSPHATE 1-DEHYDROGENASE"/>
    <property type="match status" value="1"/>
</dbReference>
<evidence type="ECO:0000259" key="7">
    <source>
        <dbReference type="Pfam" id="PF02781"/>
    </source>
</evidence>
<dbReference type="EMBL" id="BAABEP010000004">
    <property type="protein sequence ID" value="GAA3715964.1"/>
    <property type="molecule type" value="Genomic_DNA"/>
</dbReference>
<sequence length="242" mass="25849">MSPADTSLHAPGEPCVLVVFGATGDLARRKLLPGLYRLHRHGLLPERFAVVGSGRHAPGSDDDFRALAANALREHVGDAFDDASFRDFAPRLAFRASSADGGDDLAAAVRERQAELGEGTRTLVHLSVPPAAMRPVTGMPGRTGIARGASVVVGKPFGEDEESARALNAAVHEAFAEDRVFRVDHFPGKEAVQNILATRFAGGLLEPLWYRDHIAYVQIDVPEEIGIEGRASFMNPPAPSAT</sequence>
<gene>
    <name evidence="8" type="ORF">GCM10023082_12060</name>
</gene>
<dbReference type="Gene3D" id="3.30.360.10">
    <property type="entry name" value="Dihydrodipicolinate Reductase, domain 2"/>
    <property type="match status" value="1"/>
</dbReference>
<proteinExistence type="predicted"/>
<feature type="domain" description="Glucose-6-phosphate dehydrogenase NAD-binding" evidence="6">
    <location>
        <begin position="18"/>
        <end position="194"/>
    </location>
</feature>
<dbReference type="SUPFAM" id="SSF55347">
    <property type="entry name" value="Glyceraldehyde-3-phosphate dehydrogenase-like, C-terminal domain"/>
    <property type="match status" value="1"/>
</dbReference>
<keyword evidence="4" id="KW-0560">Oxidoreductase</keyword>
<evidence type="ECO:0000313" key="8">
    <source>
        <dbReference type="EMBL" id="GAA3715964.1"/>
    </source>
</evidence>
<keyword evidence="9" id="KW-1185">Reference proteome</keyword>
<evidence type="ECO:0000256" key="5">
    <source>
        <dbReference type="ARBA" id="ARBA00023277"/>
    </source>
</evidence>
<dbReference type="Pfam" id="PF02781">
    <property type="entry name" value="G6PD_C"/>
    <property type="match status" value="1"/>
</dbReference>
<dbReference type="InterPro" id="IPR022675">
    <property type="entry name" value="G6P_DH_C"/>
</dbReference>
<comment type="caution">
    <text evidence="8">The sequence shown here is derived from an EMBL/GenBank/DDBJ whole genome shotgun (WGS) entry which is preliminary data.</text>
</comment>
<keyword evidence="3" id="KW-0521">NADP</keyword>
<name>A0ABP7EB95_9ACTN</name>
<protein>
    <recommendedName>
        <fullName evidence="10">Glucose-6-phosphate dehydrogenase</fullName>
    </recommendedName>
</protein>
<dbReference type="Proteomes" id="UP001499884">
    <property type="component" value="Unassembled WGS sequence"/>
</dbReference>
<organism evidence="8 9">
    <name type="scientific">Streptomyces tremellae</name>
    <dbReference type="NCBI Taxonomy" id="1124239"/>
    <lineage>
        <taxon>Bacteria</taxon>
        <taxon>Bacillati</taxon>
        <taxon>Actinomycetota</taxon>
        <taxon>Actinomycetes</taxon>
        <taxon>Kitasatosporales</taxon>
        <taxon>Streptomycetaceae</taxon>
        <taxon>Streptomyces</taxon>
    </lineage>
</organism>
<comment type="pathway">
    <text evidence="1">Carbohydrate degradation; pentose phosphate pathway; D-ribulose 5-phosphate from D-glucose 6-phosphate (oxidative stage): step 1/3.</text>
</comment>